<name>A0A2T5FW76_9SPHN</name>
<dbReference type="Proteomes" id="UP000244162">
    <property type="component" value="Unassembled WGS sequence"/>
</dbReference>
<dbReference type="InterPro" id="IPR027275">
    <property type="entry name" value="PRC-brl_dom"/>
</dbReference>
<dbReference type="SUPFAM" id="SSF50346">
    <property type="entry name" value="PRC-barrel domain"/>
    <property type="match status" value="1"/>
</dbReference>
<organism evidence="3 4">
    <name type="scientific">Sphingomonas oleivorans</name>
    <dbReference type="NCBI Taxonomy" id="1735121"/>
    <lineage>
        <taxon>Bacteria</taxon>
        <taxon>Pseudomonadati</taxon>
        <taxon>Pseudomonadota</taxon>
        <taxon>Alphaproteobacteria</taxon>
        <taxon>Sphingomonadales</taxon>
        <taxon>Sphingomonadaceae</taxon>
        <taxon>Sphingomonas</taxon>
    </lineage>
</organism>
<feature type="region of interest" description="Disordered" evidence="1">
    <location>
        <begin position="1"/>
        <end position="24"/>
    </location>
</feature>
<dbReference type="PANTHER" id="PTHR36505:SF1">
    <property type="entry name" value="BLR1072 PROTEIN"/>
    <property type="match status" value="1"/>
</dbReference>
<keyword evidence="4" id="KW-1185">Reference proteome</keyword>
<protein>
    <submittedName>
        <fullName evidence="3">Photosystem reaction center subunit H</fullName>
    </submittedName>
</protein>
<dbReference type="OrthoDB" id="7274881at2"/>
<feature type="domain" description="PRC-barrel" evidence="2">
    <location>
        <begin position="27"/>
        <end position="98"/>
    </location>
</feature>
<comment type="caution">
    <text evidence="3">The sequence shown here is derived from an EMBL/GenBank/DDBJ whole genome shotgun (WGS) entry which is preliminary data.</text>
</comment>
<dbReference type="EMBL" id="NWBU01000010">
    <property type="protein sequence ID" value="PTQ10019.1"/>
    <property type="molecule type" value="Genomic_DNA"/>
</dbReference>
<gene>
    <name evidence="3" type="ORF">CLG96_12815</name>
</gene>
<evidence type="ECO:0000313" key="3">
    <source>
        <dbReference type="EMBL" id="PTQ10019.1"/>
    </source>
</evidence>
<reference evidence="3 4" key="1">
    <citation type="submission" date="2017-09" db="EMBL/GenBank/DDBJ databases">
        <title>Sphingomonas panjinensis sp.nov., isolated from oil-contaminated soil.</title>
        <authorList>
            <person name="Wang L."/>
            <person name="Chen L."/>
        </authorList>
    </citation>
    <scope>NUCLEOTIDE SEQUENCE [LARGE SCALE GENOMIC DNA]</scope>
    <source>
        <strain evidence="3 4">FW-11</strain>
    </source>
</reference>
<evidence type="ECO:0000259" key="2">
    <source>
        <dbReference type="Pfam" id="PF05239"/>
    </source>
</evidence>
<evidence type="ECO:0000313" key="4">
    <source>
        <dbReference type="Proteomes" id="UP000244162"/>
    </source>
</evidence>
<dbReference type="InterPro" id="IPR011033">
    <property type="entry name" value="PRC_barrel-like_sf"/>
</dbReference>
<accession>A0A2T5FW76</accession>
<evidence type="ECO:0000256" key="1">
    <source>
        <dbReference type="SAM" id="MobiDB-lite"/>
    </source>
</evidence>
<proteinExistence type="predicted"/>
<dbReference type="AlphaFoldDB" id="A0A2T5FW76"/>
<dbReference type="RefSeq" id="WP_107968370.1">
    <property type="nucleotide sequence ID" value="NZ_NWBU01000010.1"/>
</dbReference>
<dbReference type="Gene3D" id="2.30.30.240">
    <property type="entry name" value="PRC-barrel domain"/>
    <property type="match status" value="1"/>
</dbReference>
<sequence>MPTDAPSAPPPSAPSHATKPTSRLVASDRVEGAAVYARDGHKLGTVRSFIIDRISGQIVFVVMSVGGFLGLGQKYHPLPWDMLAYDEFKDGYVINFDLDMLHGSPSYRPDDAPEFDEAYGQRIATYYMPSRKADY</sequence>
<dbReference type="Pfam" id="PF05239">
    <property type="entry name" value="PRC"/>
    <property type="match status" value="1"/>
</dbReference>
<dbReference type="PANTHER" id="PTHR36505">
    <property type="entry name" value="BLR1072 PROTEIN"/>
    <property type="match status" value="1"/>
</dbReference>